<keyword evidence="13" id="KW-1185">Reference proteome</keyword>
<dbReference type="Proteomes" id="UP000093000">
    <property type="component" value="Unassembled WGS sequence"/>
</dbReference>
<protein>
    <recommendedName>
        <fullName evidence="4">Cytochrome c oxidase assembly protein COX16, mitochondrial</fullName>
    </recommendedName>
    <alternativeName>
        <fullName evidence="5">Cytochrome c oxidase assembly protein cox16, mitochondrial</fullName>
    </alternativeName>
</protein>
<evidence type="ECO:0000256" key="1">
    <source>
        <dbReference type="ARBA" id="ARBA00002490"/>
    </source>
</evidence>
<evidence type="ECO:0000256" key="5">
    <source>
        <dbReference type="ARBA" id="ARBA00019222"/>
    </source>
</evidence>
<comment type="similarity">
    <text evidence="3">Belongs to the COX16 family.</text>
</comment>
<dbReference type="PANTHER" id="PTHR17130">
    <property type="entry name" value="MITOCHONDRIAL OUTER MEMBRANE PROTEIN 25"/>
    <property type="match status" value="1"/>
</dbReference>
<dbReference type="InParanoid" id="A0A1C7NIJ2"/>
<dbReference type="GO" id="GO:0033617">
    <property type="term" value="P:mitochondrial respiratory chain complex IV assembly"/>
    <property type="evidence" value="ECO:0007669"/>
    <property type="project" value="TreeGrafter"/>
</dbReference>
<comment type="function">
    <text evidence="1">Required for the assembly of the mitochondrial respiratory chain complex IV (CIV), also known as cytochrome c oxidase. May participate in merging the COX1 and COX2 assembly lines.</text>
</comment>
<evidence type="ECO:0000313" key="12">
    <source>
        <dbReference type="EMBL" id="OBZ88937.1"/>
    </source>
</evidence>
<evidence type="ECO:0000256" key="6">
    <source>
        <dbReference type="ARBA" id="ARBA00022692"/>
    </source>
</evidence>
<gene>
    <name evidence="12" type="primary">COX16</name>
    <name evidence="12" type="ORF">A0J61_03022</name>
</gene>
<evidence type="ECO:0000256" key="3">
    <source>
        <dbReference type="ARBA" id="ARBA00008370"/>
    </source>
</evidence>
<dbReference type="EMBL" id="LUGH01000123">
    <property type="protein sequence ID" value="OBZ88937.1"/>
    <property type="molecule type" value="Genomic_DNA"/>
</dbReference>
<dbReference type="Pfam" id="PF14138">
    <property type="entry name" value="COX16"/>
    <property type="match status" value="1"/>
</dbReference>
<feature type="transmembrane region" description="Helical" evidence="11">
    <location>
        <begin position="27"/>
        <end position="49"/>
    </location>
</feature>
<dbReference type="PANTHER" id="PTHR17130:SF14">
    <property type="entry name" value="CYTOCHROME C OXIDASE ASSEMBLY PROTEIN COX16 HOMOLOG, MITOCHONDRIAL"/>
    <property type="match status" value="1"/>
</dbReference>
<evidence type="ECO:0000256" key="8">
    <source>
        <dbReference type="ARBA" id="ARBA00022989"/>
    </source>
</evidence>
<evidence type="ECO:0000256" key="10">
    <source>
        <dbReference type="ARBA" id="ARBA00023136"/>
    </source>
</evidence>
<evidence type="ECO:0000313" key="13">
    <source>
        <dbReference type="Proteomes" id="UP000093000"/>
    </source>
</evidence>
<evidence type="ECO:0000256" key="4">
    <source>
        <dbReference type="ARBA" id="ARBA00015368"/>
    </source>
</evidence>
<comment type="caution">
    <text evidence="12">The sequence shown here is derived from an EMBL/GenBank/DDBJ whole genome shotgun (WGS) entry which is preliminary data.</text>
</comment>
<name>A0A1C7NIJ2_9FUNG</name>
<dbReference type="AlphaFoldDB" id="A0A1C7NIJ2"/>
<dbReference type="InterPro" id="IPR020164">
    <property type="entry name" value="Cyt_c_Oxase_assmbl_COX16"/>
</dbReference>
<evidence type="ECO:0000256" key="2">
    <source>
        <dbReference type="ARBA" id="ARBA00004434"/>
    </source>
</evidence>
<dbReference type="OrthoDB" id="5516033at2759"/>
<keyword evidence="9" id="KW-0496">Mitochondrion</keyword>
<comment type="subcellular location">
    <subcellularLocation>
        <location evidence="2">Mitochondrion inner membrane</location>
        <topology evidence="2">Single-pass membrane protein</topology>
    </subcellularLocation>
</comment>
<evidence type="ECO:0000256" key="9">
    <source>
        <dbReference type="ARBA" id="ARBA00023128"/>
    </source>
</evidence>
<sequence>MVKFDKRPYGQRSTFDPLISKAKQRPFLFFGLPFVSVMVVGSFGLAQLTQTKYDHRDRRHTVVAKEEALGMDKSRRKLSLQEEYFRLQAKTEDEWEQVRIGRPQEKKP</sequence>
<keyword evidence="8 11" id="KW-1133">Transmembrane helix</keyword>
<evidence type="ECO:0000256" key="11">
    <source>
        <dbReference type="SAM" id="Phobius"/>
    </source>
</evidence>
<organism evidence="12 13">
    <name type="scientific">Choanephora cucurbitarum</name>
    <dbReference type="NCBI Taxonomy" id="101091"/>
    <lineage>
        <taxon>Eukaryota</taxon>
        <taxon>Fungi</taxon>
        <taxon>Fungi incertae sedis</taxon>
        <taxon>Mucoromycota</taxon>
        <taxon>Mucoromycotina</taxon>
        <taxon>Mucoromycetes</taxon>
        <taxon>Mucorales</taxon>
        <taxon>Mucorineae</taxon>
        <taxon>Choanephoraceae</taxon>
        <taxon>Choanephoroideae</taxon>
        <taxon>Choanephora</taxon>
    </lineage>
</organism>
<dbReference type="GO" id="GO:0005743">
    <property type="term" value="C:mitochondrial inner membrane"/>
    <property type="evidence" value="ECO:0007669"/>
    <property type="project" value="UniProtKB-SubCell"/>
</dbReference>
<proteinExistence type="inferred from homology"/>
<keyword evidence="7" id="KW-0999">Mitochondrion inner membrane</keyword>
<reference evidence="12 13" key="1">
    <citation type="submission" date="2016-03" db="EMBL/GenBank/DDBJ databases">
        <title>Choanephora cucurbitarum.</title>
        <authorList>
            <person name="Min B."/>
            <person name="Park H."/>
            <person name="Park J.-H."/>
            <person name="Shin H.-D."/>
            <person name="Choi I.-G."/>
        </authorList>
    </citation>
    <scope>NUCLEOTIDE SEQUENCE [LARGE SCALE GENOMIC DNA]</scope>
    <source>
        <strain evidence="12 13">KUS-F28377</strain>
    </source>
</reference>
<keyword evidence="6 11" id="KW-0812">Transmembrane</keyword>
<dbReference type="STRING" id="101091.A0A1C7NIJ2"/>
<dbReference type="FunCoup" id="A0A1C7NIJ2">
    <property type="interactions" value="21"/>
</dbReference>
<evidence type="ECO:0000256" key="7">
    <source>
        <dbReference type="ARBA" id="ARBA00022792"/>
    </source>
</evidence>
<keyword evidence="10 11" id="KW-0472">Membrane</keyword>
<accession>A0A1C7NIJ2</accession>